<feature type="region of interest" description="Disordered" evidence="2">
    <location>
        <begin position="103"/>
        <end position="153"/>
    </location>
</feature>
<organism evidence="5 6">
    <name type="scientific">Candidatus Sulfuritelmatomonas gaucii</name>
    <dbReference type="NCBI Taxonomy" id="2043161"/>
    <lineage>
        <taxon>Bacteria</taxon>
        <taxon>Pseudomonadati</taxon>
        <taxon>Acidobacteriota</taxon>
        <taxon>Terriglobia</taxon>
        <taxon>Terriglobales</taxon>
        <taxon>Acidobacteriaceae</taxon>
        <taxon>Candidatus Sulfuritelmatomonas</taxon>
    </lineage>
</organism>
<evidence type="ECO:0000313" key="6">
    <source>
        <dbReference type="Proteomes" id="UP000239735"/>
    </source>
</evidence>
<dbReference type="InterPro" id="IPR008756">
    <property type="entry name" value="Peptidase_M56"/>
</dbReference>
<feature type="compositionally biased region" description="Low complexity" evidence="2">
    <location>
        <begin position="416"/>
        <end position="429"/>
    </location>
</feature>
<reference evidence="6" key="1">
    <citation type="submission" date="2018-02" db="EMBL/GenBank/DDBJ databases">
        <authorList>
            <person name="Hausmann B."/>
        </authorList>
    </citation>
    <scope>NUCLEOTIDE SEQUENCE [LARGE SCALE GENOMIC DNA]</scope>
    <source>
        <strain evidence="6">Peat soil MAG SbA5</strain>
    </source>
</reference>
<evidence type="ECO:0000256" key="1">
    <source>
        <dbReference type="SAM" id="Coils"/>
    </source>
</evidence>
<keyword evidence="1" id="KW-0175">Coiled coil</keyword>
<feature type="transmembrane region" description="Helical" evidence="3">
    <location>
        <begin position="12"/>
        <end position="30"/>
    </location>
</feature>
<feature type="coiled-coil region" evidence="1">
    <location>
        <begin position="563"/>
        <end position="597"/>
    </location>
</feature>
<feature type="compositionally biased region" description="Low complexity" evidence="2">
    <location>
        <begin position="132"/>
        <end position="141"/>
    </location>
</feature>
<dbReference type="AlphaFoldDB" id="A0A2N9L7M2"/>
<sequence>MTGSLLPILLESAMRALIAAAAIWAGLRVFRVRNVPAQKSAWGLMLMAALAMPLMMRPSWLPAWASVKLPASLLSARTSHAATAAVVSRTASELDTLEAEMREQVADEASSLQPAPPASIAKPGAPSDYEPESTPTSTAPTLQQPGTHSSPTLTSLLTPERMLAAAWNLYLGVCAFLLVRLLWGLALSFSLWKRAKPVDTPLELDFPAPIRVRSSSLIGSPVNIGSGILLPADYAEWDEEKLRVVLAHELSHIRQRDFYLQFLAGFYAALTWFSPLGWWLKRKLSDLGEAISDRAGLAVAKSPSAYAGLLLEFAALPRPTLNGVAMAHSRNLSHRIERLLNEASFRLAFTGRRRALLTVLISFVLIAATAMVRVEAASAPQQASSSQAALLQNQAPSSAAVTGQSTPEPAQVTDSAAGQAPAPAASREPAPAPPMPAAAPNTAPEASPAPAGPQAPEAGMQEPLPVMPQMPPMPRIHVDVNIPELAFKAEMYDDAGRGRCFGDGDSYAIVGDPGTKTRFCGDWDDEGSRDVDKARSAAHGHFLLFRHEGKLYIVDDPATVTQLEAMDMARQDLSDQMRALSKQMRDAGQQAREAARKARETADNLPAPDLSKEIAALDATAASLKDKQGGTVSRQQLQELQREIGELQRRVFQAEFGNMNMKEFSGDMAKFGEEQGKYGEQMGKLGAQMGQTVRENNDKIRSIIDESLKEGKARPVN</sequence>
<dbReference type="Proteomes" id="UP000239735">
    <property type="component" value="Unassembled WGS sequence"/>
</dbReference>
<feature type="compositionally biased region" description="Low complexity" evidence="2">
    <location>
        <begin position="438"/>
        <end position="464"/>
    </location>
</feature>
<name>A0A2N9L7M2_9BACT</name>
<feature type="transmembrane region" description="Helical" evidence="3">
    <location>
        <begin position="258"/>
        <end position="280"/>
    </location>
</feature>
<dbReference type="EMBL" id="OKRB01000078">
    <property type="protein sequence ID" value="SPE19298.1"/>
    <property type="molecule type" value="Genomic_DNA"/>
</dbReference>
<keyword evidence="3" id="KW-1133">Transmembrane helix</keyword>
<evidence type="ECO:0000313" key="5">
    <source>
        <dbReference type="EMBL" id="SPE19298.1"/>
    </source>
</evidence>
<feature type="compositionally biased region" description="Polar residues" evidence="2">
    <location>
        <begin position="401"/>
        <end position="414"/>
    </location>
</feature>
<dbReference type="OrthoDB" id="117081at2"/>
<dbReference type="Pfam" id="PF05569">
    <property type="entry name" value="Peptidase_M56"/>
    <property type="match status" value="1"/>
</dbReference>
<dbReference type="InterPro" id="IPR052173">
    <property type="entry name" value="Beta-lactam_resp_regulator"/>
</dbReference>
<feature type="transmembrane region" description="Helical" evidence="3">
    <location>
        <begin position="169"/>
        <end position="192"/>
    </location>
</feature>
<feature type="transmembrane region" description="Helical" evidence="3">
    <location>
        <begin position="355"/>
        <end position="374"/>
    </location>
</feature>
<gene>
    <name evidence="5" type="ORF">SBA5_220144</name>
</gene>
<protein>
    <submittedName>
        <fullName evidence="5">Putative Peptidase M56, BlaR1</fullName>
    </submittedName>
</protein>
<proteinExistence type="predicted"/>
<feature type="region of interest" description="Disordered" evidence="2">
    <location>
        <begin position="388"/>
        <end position="469"/>
    </location>
</feature>
<dbReference type="PANTHER" id="PTHR34978:SF3">
    <property type="entry name" value="SLR0241 PROTEIN"/>
    <property type="match status" value="1"/>
</dbReference>
<evidence type="ECO:0000256" key="2">
    <source>
        <dbReference type="SAM" id="MobiDB-lite"/>
    </source>
</evidence>
<evidence type="ECO:0000259" key="4">
    <source>
        <dbReference type="Pfam" id="PF05569"/>
    </source>
</evidence>
<dbReference type="CDD" id="cd07341">
    <property type="entry name" value="M56_BlaR1_MecR1_like"/>
    <property type="match status" value="1"/>
</dbReference>
<evidence type="ECO:0000256" key="3">
    <source>
        <dbReference type="SAM" id="Phobius"/>
    </source>
</evidence>
<feature type="domain" description="Peptidase M56" evidence="4">
    <location>
        <begin position="209"/>
        <end position="337"/>
    </location>
</feature>
<feature type="compositionally biased region" description="Low complexity" evidence="2">
    <location>
        <begin position="388"/>
        <end position="400"/>
    </location>
</feature>
<accession>A0A2N9L7M2</accession>
<dbReference type="PANTHER" id="PTHR34978">
    <property type="entry name" value="POSSIBLE SENSOR-TRANSDUCER PROTEIN BLAR"/>
    <property type="match status" value="1"/>
</dbReference>
<keyword evidence="3" id="KW-0812">Transmembrane</keyword>
<keyword evidence="3" id="KW-0472">Membrane</keyword>